<dbReference type="InterPro" id="IPR003439">
    <property type="entry name" value="ABC_transporter-like_ATP-bd"/>
</dbReference>
<gene>
    <name evidence="5" type="ORF">H9698_00670</name>
</gene>
<dbReference type="Proteomes" id="UP000823918">
    <property type="component" value="Unassembled WGS sequence"/>
</dbReference>
<accession>A0A9D2TJQ0</accession>
<name>A0A9D2TJQ0_9FIRM</name>
<evidence type="ECO:0000256" key="2">
    <source>
        <dbReference type="ARBA" id="ARBA00022741"/>
    </source>
</evidence>
<proteinExistence type="predicted"/>
<evidence type="ECO:0000256" key="3">
    <source>
        <dbReference type="ARBA" id="ARBA00022840"/>
    </source>
</evidence>
<dbReference type="Pfam" id="PF00005">
    <property type="entry name" value="ABC_tran"/>
    <property type="match status" value="1"/>
</dbReference>
<organism evidence="5 6">
    <name type="scientific">Candidatus Ruthenibacterium merdavium</name>
    <dbReference type="NCBI Taxonomy" id="2838752"/>
    <lineage>
        <taxon>Bacteria</taxon>
        <taxon>Bacillati</taxon>
        <taxon>Bacillota</taxon>
        <taxon>Clostridia</taxon>
        <taxon>Eubacteriales</taxon>
        <taxon>Oscillospiraceae</taxon>
        <taxon>Ruthenibacterium</taxon>
    </lineage>
</organism>
<evidence type="ECO:0000259" key="4">
    <source>
        <dbReference type="PROSITE" id="PS50893"/>
    </source>
</evidence>
<dbReference type="EMBL" id="DWWA01000006">
    <property type="protein sequence ID" value="HJC71293.1"/>
    <property type="molecule type" value="Genomic_DNA"/>
</dbReference>
<evidence type="ECO:0000313" key="6">
    <source>
        <dbReference type="Proteomes" id="UP000823918"/>
    </source>
</evidence>
<sequence>MAVTVEIKKKLDNFRLDISFRSEARRIGILGASGCGKSMTLKSIAGIELPDEGHIEVEGRTFFDKEKKINLKPQLRNVGYLFQNYALFPTMTVEKNIAAGLKGSRQEKEARVREMVEKFRLQGLEKRLPGQLSGGQQQRAALARIMAYEPEMILLDEPFSALDMYLKDQLQRELAEMLEDYRGTVIMVSHNRDEVYRFSEELLVIDQGKIEVAGETKEIFRNPVSREAARLTGCKNFSKARRIDAHTAEAEDWGVTLTTRREIPEYTEYIGYRAHDFIPVWNPERTGKNGADKDDGSPSGMLPFELGSSAELPFEKNYYIKTKVTVCWFVQRERMQELEEKGMPDYLAFDEEKLLFFR</sequence>
<dbReference type="GO" id="GO:0005524">
    <property type="term" value="F:ATP binding"/>
    <property type="evidence" value="ECO:0007669"/>
    <property type="project" value="UniProtKB-KW"/>
</dbReference>
<dbReference type="Gene3D" id="3.40.50.300">
    <property type="entry name" value="P-loop containing nucleotide triphosphate hydrolases"/>
    <property type="match status" value="1"/>
</dbReference>
<protein>
    <submittedName>
        <fullName evidence="5">ATP-binding cassette domain-containing protein</fullName>
    </submittedName>
</protein>
<feature type="domain" description="ABC transporter" evidence="4">
    <location>
        <begin position="2"/>
        <end position="232"/>
    </location>
</feature>
<dbReference type="InterPro" id="IPR017871">
    <property type="entry name" value="ABC_transporter-like_CS"/>
</dbReference>
<dbReference type="AlphaFoldDB" id="A0A9D2TJQ0"/>
<reference evidence="5" key="2">
    <citation type="submission" date="2021-04" db="EMBL/GenBank/DDBJ databases">
        <authorList>
            <person name="Gilroy R."/>
        </authorList>
    </citation>
    <scope>NUCLEOTIDE SEQUENCE</scope>
    <source>
        <strain evidence="5">5933</strain>
    </source>
</reference>
<reference evidence="5" key="1">
    <citation type="journal article" date="2021" name="PeerJ">
        <title>Extensive microbial diversity within the chicken gut microbiome revealed by metagenomics and culture.</title>
        <authorList>
            <person name="Gilroy R."/>
            <person name="Ravi A."/>
            <person name="Getino M."/>
            <person name="Pursley I."/>
            <person name="Horton D.L."/>
            <person name="Alikhan N.F."/>
            <person name="Baker D."/>
            <person name="Gharbi K."/>
            <person name="Hall N."/>
            <person name="Watson M."/>
            <person name="Adriaenssens E.M."/>
            <person name="Foster-Nyarko E."/>
            <person name="Jarju S."/>
            <person name="Secka A."/>
            <person name="Antonio M."/>
            <person name="Oren A."/>
            <person name="Chaudhuri R.R."/>
            <person name="La Ragione R."/>
            <person name="Hildebrand F."/>
            <person name="Pallen M.J."/>
        </authorList>
    </citation>
    <scope>NUCLEOTIDE SEQUENCE</scope>
    <source>
        <strain evidence="5">5933</strain>
    </source>
</reference>
<dbReference type="GO" id="GO:0016887">
    <property type="term" value="F:ATP hydrolysis activity"/>
    <property type="evidence" value="ECO:0007669"/>
    <property type="project" value="InterPro"/>
</dbReference>
<dbReference type="PROSITE" id="PS50893">
    <property type="entry name" value="ABC_TRANSPORTER_2"/>
    <property type="match status" value="1"/>
</dbReference>
<dbReference type="PROSITE" id="PS00211">
    <property type="entry name" value="ABC_TRANSPORTER_1"/>
    <property type="match status" value="1"/>
</dbReference>
<dbReference type="InterPro" id="IPR027417">
    <property type="entry name" value="P-loop_NTPase"/>
</dbReference>
<evidence type="ECO:0000313" key="5">
    <source>
        <dbReference type="EMBL" id="HJC71293.1"/>
    </source>
</evidence>
<dbReference type="PANTHER" id="PTHR42781:SF4">
    <property type="entry name" value="SPERMIDINE_PUTRESCINE IMPORT ATP-BINDING PROTEIN POTA"/>
    <property type="match status" value="1"/>
</dbReference>
<keyword evidence="1" id="KW-0813">Transport</keyword>
<comment type="caution">
    <text evidence="5">The sequence shown here is derived from an EMBL/GenBank/DDBJ whole genome shotgun (WGS) entry which is preliminary data.</text>
</comment>
<keyword evidence="3 5" id="KW-0067">ATP-binding</keyword>
<evidence type="ECO:0000256" key="1">
    <source>
        <dbReference type="ARBA" id="ARBA00022448"/>
    </source>
</evidence>
<dbReference type="SMART" id="SM00382">
    <property type="entry name" value="AAA"/>
    <property type="match status" value="1"/>
</dbReference>
<keyword evidence="2" id="KW-0547">Nucleotide-binding</keyword>
<dbReference type="SUPFAM" id="SSF52540">
    <property type="entry name" value="P-loop containing nucleoside triphosphate hydrolases"/>
    <property type="match status" value="1"/>
</dbReference>
<dbReference type="PANTHER" id="PTHR42781">
    <property type="entry name" value="SPERMIDINE/PUTRESCINE IMPORT ATP-BINDING PROTEIN POTA"/>
    <property type="match status" value="1"/>
</dbReference>
<dbReference type="InterPro" id="IPR050093">
    <property type="entry name" value="ABC_SmlMolc_Importer"/>
</dbReference>
<dbReference type="InterPro" id="IPR003593">
    <property type="entry name" value="AAA+_ATPase"/>
</dbReference>